<name>A0A1F7YW05_9BACT</name>
<evidence type="ECO:0000313" key="3">
    <source>
        <dbReference type="Proteomes" id="UP000178870"/>
    </source>
</evidence>
<dbReference type="Proteomes" id="UP000178870">
    <property type="component" value="Unassembled WGS sequence"/>
</dbReference>
<sequence>MSILSSKLKAIRKKREKEIKKRKNFFPFLIFTIILWFIFTLIIIFIDPEKKGALELFITSVFFANFFTFSLILGKARRGFFVAGGITFYIFLRYLGVGNLINLLLIIGVITAFEFYLSKRYN</sequence>
<protein>
    <submittedName>
        <fullName evidence="2">Uncharacterized protein</fullName>
    </submittedName>
</protein>
<organism evidence="2 3">
    <name type="scientific">Candidatus Woesebacteria bacterium RIFCSPHIGHO2_01_FULL_44_21</name>
    <dbReference type="NCBI Taxonomy" id="1802503"/>
    <lineage>
        <taxon>Bacteria</taxon>
        <taxon>Candidatus Woeseibacteriota</taxon>
    </lineage>
</organism>
<dbReference type="AlphaFoldDB" id="A0A1F7YW05"/>
<accession>A0A1F7YW05</accession>
<evidence type="ECO:0000313" key="2">
    <source>
        <dbReference type="EMBL" id="OGM31410.1"/>
    </source>
</evidence>
<evidence type="ECO:0000256" key="1">
    <source>
        <dbReference type="SAM" id="Phobius"/>
    </source>
</evidence>
<keyword evidence="1" id="KW-0812">Transmembrane</keyword>
<feature type="transmembrane region" description="Helical" evidence="1">
    <location>
        <begin position="101"/>
        <end position="117"/>
    </location>
</feature>
<dbReference type="EMBL" id="MGGP01000026">
    <property type="protein sequence ID" value="OGM31410.1"/>
    <property type="molecule type" value="Genomic_DNA"/>
</dbReference>
<keyword evidence="1" id="KW-1133">Transmembrane helix</keyword>
<gene>
    <name evidence="2" type="ORF">A2803_05505</name>
</gene>
<feature type="transmembrane region" description="Helical" evidence="1">
    <location>
        <begin position="52"/>
        <end position="72"/>
    </location>
</feature>
<proteinExistence type="predicted"/>
<comment type="caution">
    <text evidence="2">The sequence shown here is derived from an EMBL/GenBank/DDBJ whole genome shotgun (WGS) entry which is preliminary data.</text>
</comment>
<keyword evidence="1" id="KW-0472">Membrane</keyword>
<reference evidence="2 3" key="1">
    <citation type="journal article" date="2016" name="Nat. Commun.">
        <title>Thousands of microbial genomes shed light on interconnected biogeochemical processes in an aquifer system.</title>
        <authorList>
            <person name="Anantharaman K."/>
            <person name="Brown C.T."/>
            <person name="Hug L.A."/>
            <person name="Sharon I."/>
            <person name="Castelle C.J."/>
            <person name="Probst A.J."/>
            <person name="Thomas B.C."/>
            <person name="Singh A."/>
            <person name="Wilkins M.J."/>
            <person name="Karaoz U."/>
            <person name="Brodie E.L."/>
            <person name="Williams K.H."/>
            <person name="Hubbard S.S."/>
            <person name="Banfield J.F."/>
        </authorList>
    </citation>
    <scope>NUCLEOTIDE SEQUENCE [LARGE SCALE GENOMIC DNA]</scope>
</reference>
<feature type="transmembrane region" description="Helical" evidence="1">
    <location>
        <begin position="25"/>
        <end position="46"/>
    </location>
</feature>